<evidence type="ECO:0000313" key="1">
    <source>
        <dbReference type="EMBL" id="SDQ68291.1"/>
    </source>
</evidence>
<gene>
    <name evidence="1" type="ORF">SAMN04489742_2117</name>
</gene>
<sequence>MECDTADSRFRRFVDAAGLEPGDEIEAYGRSGLLLRGRVDEIALHLEVIWIRESGTNDRRLLHVDDGDISRIGP</sequence>
<dbReference type="KEGG" id="acry:AC20117_06820"/>
<protein>
    <submittedName>
        <fullName evidence="1">Uncharacterized protein</fullName>
    </submittedName>
</protein>
<keyword evidence="2" id="KW-1185">Reference proteome</keyword>
<reference evidence="1 2" key="1">
    <citation type="submission" date="2016-10" db="EMBL/GenBank/DDBJ databases">
        <authorList>
            <person name="de Groot N.N."/>
        </authorList>
    </citation>
    <scope>NUCLEOTIDE SEQUENCE [LARGE SCALE GENOMIC DNA]</scope>
    <source>
        <strain evidence="1 2">DSM 20117</strain>
    </source>
</reference>
<dbReference type="EMBL" id="FNKH01000002">
    <property type="protein sequence ID" value="SDQ68291.1"/>
    <property type="molecule type" value="Genomic_DNA"/>
</dbReference>
<name>A0A1H1CVK7_9MICC</name>
<dbReference type="OrthoDB" id="4965063at2"/>
<dbReference type="RefSeq" id="WP_074700367.1">
    <property type="nucleotide sequence ID" value="NZ_CP018863.1"/>
</dbReference>
<dbReference type="AlphaFoldDB" id="A0A1H1CVK7"/>
<organism evidence="1 2">
    <name type="scientific">Crystallibacter crystallopoietes</name>
    <dbReference type="NCBI Taxonomy" id="37928"/>
    <lineage>
        <taxon>Bacteria</taxon>
        <taxon>Bacillati</taxon>
        <taxon>Actinomycetota</taxon>
        <taxon>Actinomycetes</taxon>
        <taxon>Micrococcales</taxon>
        <taxon>Micrococcaceae</taxon>
        <taxon>Crystallibacter</taxon>
    </lineage>
</organism>
<proteinExistence type="predicted"/>
<accession>A0A1H1CVK7</accession>
<dbReference type="STRING" id="37928.SAMN04489742_2117"/>
<evidence type="ECO:0000313" key="2">
    <source>
        <dbReference type="Proteomes" id="UP000181917"/>
    </source>
</evidence>
<dbReference type="Proteomes" id="UP000181917">
    <property type="component" value="Unassembled WGS sequence"/>
</dbReference>